<evidence type="ECO:0000256" key="5">
    <source>
        <dbReference type="ARBA" id="ARBA00023054"/>
    </source>
</evidence>
<keyword evidence="13" id="KW-1185">Reference proteome</keyword>
<dbReference type="RefSeq" id="NP_001086770.2">
    <property type="nucleotide sequence ID" value="NM_001093301.2"/>
</dbReference>
<proteinExistence type="predicted"/>
<evidence type="ECO:0000256" key="6">
    <source>
        <dbReference type="ARBA" id="ARBA00023136"/>
    </source>
</evidence>
<dbReference type="Pfam" id="PF00611">
    <property type="entry name" value="FCH"/>
    <property type="match status" value="1"/>
</dbReference>
<evidence type="ECO:0000256" key="4">
    <source>
        <dbReference type="ARBA" id="ARBA00022553"/>
    </source>
</evidence>
<dbReference type="AlphaFoldDB" id="A0A8J0PYA6"/>
<organism evidence="13 14">
    <name type="scientific">Xenopus laevis</name>
    <name type="common">African clawed frog</name>
    <dbReference type="NCBI Taxonomy" id="8355"/>
    <lineage>
        <taxon>Eukaryota</taxon>
        <taxon>Metazoa</taxon>
        <taxon>Chordata</taxon>
        <taxon>Craniata</taxon>
        <taxon>Vertebrata</taxon>
        <taxon>Euteleostomi</taxon>
        <taxon>Amphibia</taxon>
        <taxon>Batrachia</taxon>
        <taxon>Anura</taxon>
        <taxon>Pipoidea</taxon>
        <taxon>Pipidae</taxon>
        <taxon>Xenopodinae</taxon>
        <taxon>Xenopus</taxon>
        <taxon>Xenopus</taxon>
    </lineage>
</organism>
<protein>
    <recommendedName>
        <fullName evidence="8">Proline-serine-threonine phosphatase-interacting protein 2</fullName>
    </recommendedName>
</protein>
<dbReference type="GO" id="GO:0005884">
    <property type="term" value="C:actin filament"/>
    <property type="evidence" value="ECO:0007669"/>
    <property type="project" value="TreeGrafter"/>
</dbReference>
<dbReference type="GO" id="GO:0005737">
    <property type="term" value="C:cytoplasm"/>
    <property type="evidence" value="ECO:0000318"/>
    <property type="project" value="GO_Central"/>
</dbReference>
<dbReference type="CDD" id="cd07672">
    <property type="entry name" value="F-BAR_PSTPIP2"/>
    <property type="match status" value="1"/>
</dbReference>
<dbReference type="GO" id="GO:0051015">
    <property type="term" value="F:actin filament binding"/>
    <property type="evidence" value="ECO:0007669"/>
    <property type="project" value="TreeGrafter"/>
</dbReference>
<evidence type="ECO:0000256" key="7">
    <source>
        <dbReference type="ARBA" id="ARBA00058685"/>
    </source>
</evidence>
<accession>A0A8J0PYA6</accession>
<gene>
    <name evidence="14" type="primary">pstpip2.S</name>
    <name evidence="14" type="synonym">pstpip2</name>
    <name evidence="14" type="synonym">pstpip2.L</name>
</gene>
<evidence type="ECO:0000256" key="9">
    <source>
        <dbReference type="PROSITE-ProRule" id="PRU01077"/>
    </source>
</evidence>
<evidence type="ECO:0000256" key="2">
    <source>
        <dbReference type="ARBA" id="ARBA00004496"/>
    </source>
</evidence>
<dbReference type="GO" id="GO:0005886">
    <property type="term" value="C:plasma membrane"/>
    <property type="evidence" value="ECO:0000318"/>
    <property type="project" value="GO_Central"/>
</dbReference>
<dbReference type="OrthoDB" id="10255964at2759"/>
<comment type="function">
    <text evidence="7">Binds to F-actin. May be involved in regulation of the actin cytoskeleton.</text>
</comment>
<dbReference type="PROSITE" id="PS51741">
    <property type="entry name" value="F_BAR"/>
    <property type="match status" value="1"/>
</dbReference>
<feature type="coiled-coil region" evidence="10">
    <location>
        <begin position="95"/>
        <end position="171"/>
    </location>
</feature>
<dbReference type="KEGG" id="xla:446605"/>
<dbReference type="SMART" id="SM00055">
    <property type="entry name" value="FCH"/>
    <property type="match status" value="1"/>
</dbReference>
<dbReference type="CTD" id="446605"/>
<comment type="subcellular location">
    <subcellularLocation>
        <location evidence="2">Cytoplasm</location>
    </subcellularLocation>
    <subcellularLocation>
        <location evidence="1">Membrane</location>
        <topology evidence="1">Peripheral membrane protein</topology>
    </subcellularLocation>
</comment>
<evidence type="ECO:0000256" key="11">
    <source>
        <dbReference type="SAM" id="MobiDB-lite"/>
    </source>
</evidence>
<evidence type="ECO:0000259" key="12">
    <source>
        <dbReference type="PROSITE" id="PS51741"/>
    </source>
</evidence>
<dbReference type="InterPro" id="IPR001060">
    <property type="entry name" value="FCH_dom"/>
</dbReference>
<evidence type="ECO:0000256" key="10">
    <source>
        <dbReference type="SAM" id="Coils"/>
    </source>
</evidence>
<dbReference type="GO" id="GO:0030041">
    <property type="term" value="P:actin filament polymerization"/>
    <property type="evidence" value="ECO:0007669"/>
    <property type="project" value="TreeGrafter"/>
</dbReference>
<evidence type="ECO:0000256" key="1">
    <source>
        <dbReference type="ARBA" id="ARBA00004170"/>
    </source>
</evidence>
<feature type="region of interest" description="Disordered" evidence="11">
    <location>
        <begin position="294"/>
        <end position="321"/>
    </location>
</feature>
<dbReference type="Gene3D" id="1.20.1270.60">
    <property type="entry name" value="Arfaptin homology (AH) domain/BAR domain"/>
    <property type="match status" value="1"/>
</dbReference>
<dbReference type="SUPFAM" id="SSF103657">
    <property type="entry name" value="BAR/IMD domain-like"/>
    <property type="match status" value="1"/>
</dbReference>
<dbReference type="InterPro" id="IPR031160">
    <property type="entry name" value="F_BAR_dom"/>
</dbReference>
<evidence type="ECO:0000313" key="14">
    <source>
        <dbReference type="RefSeq" id="NP_001086770.2"/>
    </source>
</evidence>
<reference evidence="14" key="2">
    <citation type="submission" date="2025-08" db="UniProtKB">
        <authorList>
            <consortium name="RefSeq"/>
        </authorList>
    </citation>
    <scope>IDENTIFICATION</scope>
</reference>
<dbReference type="InterPro" id="IPR027267">
    <property type="entry name" value="AH/BAR_dom_sf"/>
</dbReference>
<keyword evidence="6" id="KW-0472">Membrane</keyword>
<name>A0A8J0PYA6_XENLA</name>
<evidence type="ECO:0000313" key="13">
    <source>
        <dbReference type="Proteomes" id="UP000186698"/>
    </source>
</evidence>
<feature type="domain" description="F-BAR" evidence="12">
    <location>
        <begin position="4"/>
        <end position="264"/>
    </location>
</feature>
<dbReference type="FunFam" id="1.20.1270.60:FF:000054">
    <property type="entry name" value="Proline-serine-threonine phosphatase interacting protein 2"/>
    <property type="match status" value="1"/>
</dbReference>
<evidence type="ECO:0000256" key="8">
    <source>
        <dbReference type="ARBA" id="ARBA00071017"/>
    </source>
</evidence>
<dbReference type="PANTHER" id="PTHR23065">
    <property type="entry name" value="PROLINE-SERINE-THREONINE PHOSPHATASE INTERACTING PROTEIN 1"/>
    <property type="match status" value="1"/>
</dbReference>
<dbReference type="GeneID" id="446605"/>
<keyword evidence="5 9" id="KW-0175">Coiled coil</keyword>
<keyword evidence="4" id="KW-0597">Phosphoprotein</keyword>
<sequence length="333" mass="39098">MRGIYFKENFWSTDITSIAGYDCLIQHMNDGKKNCKEYEDFLKERASIEEKYGKDLVNLSKKKPCGQTEINTLKRSLDVFKQQIDNIGQCHIQLAQTLRDEARKMEEFREKQKQERKKIEAVMDAFHKQKLMQYKKTIESKRNYEQRCRDKDQAEQAVGQCKNMVNEKQQEKVFTKLAHSKVTAEAADKSYQQNINLLDKIRQDWQKEHVSSCEFFENQEWERVNFFRNAVWTHVNQLSQQCVTNDVMCEVVRKALEGCNIQKDIEYFTESHKTGNVPPAPVLFENYYNCQKRTPTPARNNGMPDTRRGQLPTPAPVTDEPAYATVGDYNVYQ</sequence>
<dbReference type="Proteomes" id="UP000186698">
    <property type="component" value="Chromosome 1S"/>
</dbReference>
<evidence type="ECO:0000256" key="3">
    <source>
        <dbReference type="ARBA" id="ARBA00022490"/>
    </source>
</evidence>
<dbReference type="InterPro" id="IPR042694">
    <property type="entry name" value="PSTPIP2_F-BAR"/>
</dbReference>
<keyword evidence="3" id="KW-0963">Cytoplasm</keyword>
<dbReference type="PANTHER" id="PTHR23065:SF9">
    <property type="entry name" value="PROLINE-SERINE-THREONINE PHOSPHATASE-INTERACTING PROTEIN 2"/>
    <property type="match status" value="1"/>
</dbReference>
<reference evidence="14" key="1">
    <citation type="journal article" date="2002" name="Dev. Dyn.">
        <title>Genetic and genomic tools for Xenopus research: The NIH Xenopus initiative.</title>
        <authorList>
            <person name="Klein S.L."/>
            <person name="Strausberg R.L."/>
            <person name="Wagner L."/>
            <person name="Pontius J."/>
            <person name="Clifton S.W."/>
            <person name="Richardson P."/>
        </authorList>
    </citation>
    <scope>NUCLEOTIDE SEQUENCE</scope>
</reference>